<evidence type="ECO:0000256" key="1">
    <source>
        <dbReference type="ARBA" id="ARBA00010875"/>
    </source>
</evidence>
<dbReference type="EMBL" id="JABFCZ010000021">
    <property type="protein sequence ID" value="MBD1548260.1"/>
    <property type="molecule type" value="Genomic_DNA"/>
</dbReference>
<keyword evidence="2 7" id="KW-0540">Nuclease</keyword>
<protein>
    <recommendedName>
        <fullName evidence="7">Endoribonuclease YbeY</fullName>
        <ecNumber evidence="7">3.1.-.-</ecNumber>
    </recommendedName>
</protein>
<accession>A0A926S7G6</accession>
<comment type="subcellular location">
    <subcellularLocation>
        <location evidence="7">Cytoplasm</location>
    </subcellularLocation>
</comment>
<dbReference type="Gene3D" id="3.40.390.30">
    <property type="entry name" value="Metalloproteases ('zincins'), catalytic domain"/>
    <property type="match status" value="1"/>
</dbReference>
<dbReference type="AlphaFoldDB" id="A0A926S7G6"/>
<keyword evidence="7" id="KW-0690">Ribosome biogenesis</keyword>
<dbReference type="NCBIfam" id="TIGR00043">
    <property type="entry name" value="rRNA maturation RNase YbeY"/>
    <property type="match status" value="1"/>
</dbReference>
<proteinExistence type="inferred from homology"/>
<comment type="caution">
    <text evidence="8">The sequence shown here is derived from an EMBL/GenBank/DDBJ whole genome shotgun (WGS) entry which is preliminary data.</text>
</comment>
<dbReference type="EC" id="3.1.-.-" evidence="7"/>
<dbReference type="InterPro" id="IPR023091">
    <property type="entry name" value="MetalPrtase_cat_dom_sf_prd"/>
</dbReference>
<dbReference type="GO" id="GO:0005737">
    <property type="term" value="C:cytoplasm"/>
    <property type="evidence" value="ECO:0007669"/>
    <property type="project" value="UniProtKB-SubCell"/>
</dbReference>
<gene>
    <name evidence="7 8" type="primary">ybeY</name>
    <name evidence="8" type="ORF">HK439_18505</name>
</gene>
<evidence type="ECO:0000256" key="2">
    <source>
        <dbReference type="ARBA" id="ARBA00022722"/>
    </source>
</evidence>
<sequence length="178" mass="19935">MTKEAAGPEKVLPEDFQIDLNIEAGDWPDAAELEKLCVRAIGCALSVGKLEVFPGSEVSLLFTDDASIRELNRRWREKDKPTNVLSFPGSDPEGEIYGPMLGDIVLASETVHREADELAIEFADHLTHLIVHGILHLFDYDHQEEDEAEAMEQLERTILAKLDIADPYQDRPLLADEN</sequence>
<dbReference type="PANTHER" id="PTHR46986">
    <property type="entry name" value="ENDORIBONUCLEASE YBEY, CHLOROPLASTIC"/>
    <property type="match status" value="1"/>
</dbReference>
<evidence type="ECO:0000256" key="4">
    <source>
        <dbReference type="ARBA" id="ARBA00022759"/>
    </source>
</evidence>
<evidence type="ECO:0000256" key="5">
    <source>
        <dbReference type="ARBA" id="ARBA00022801"/>
    </source>
</evidence>
<comment type="function">
    <text evidence="7">Single strand-specific metallo-endoribonuclease involved in late-stage 70S ribosome quality control and in maturation of the 3' terminus of the 16S rRNA.</text>
</comment>
<feature type="binding site" evidence="7">
    <location>
        <position position="132"/>
    </location>
    <ligand>
        <name>Zn(2+)</name>
        <dbReference type="ChEBI" id="CHEBI:29105"/>
        <note>catalytic</note>
    </ligand>
</feature>
<keyword evidence="5 7" id="KW-0378">Hydrolase</keyword>
<feature type="binding site" evidence="7">
    <location>
        <position position="142"/>
    </location>
    <ligand>
        <name>Zn(2+)</name>
        <dbReference type="ChEBI" id="CHEBI:29105"/>
        <note>catalytic</note>
    </ligand>
</feature>
<name>A0A926S7G6_9HYPH</name>
<keyword evidence="6 7" id="KW-0862">Zinc</keyword>
<keyword evidence="7" id="KW-0698">rRNA processing</keyword>
<comment type="similarity">
    <text evidence="1 7">Belongs to the endoribonuclease YbeY family.</text>
</comment>
<dbReference type="RefSeq" id="WP_190292951.1">
    <property type="nucleotide sequence ID" value="NZ_JABFCZ010000021.1"/>
</dbReference>
<comment type="cofactor">
    <cofactor evidence="7">
        <name>Zn(2+)</name>
        <dbReference type="ChEBI" id="CHEBI:29105"/>
    </cofactor>
    <text evidence="7">Binds 1 zinc ion.</text>
</comment>
<dbReference type="GO" id="GO:0004222">
    <property type="term" value="F:metalloendopeptidase activity"/>
    <property type="evidence" value="ECO:0007669"/>
    <property type="project" value="InterPro"/>
</dbReference>
<evidence type="ECO:0000256" key="7">
    <source>
        <dbReference type="HAMAP-Rule" id="MF_00009"/>
    </source>
</evidence>
<keyword evidence="4 7" id="KW-0255">Endonuclease</keyword>
<evidence type="ECO:0000256" key="3">
    <source>
        <dbReference type="ARBA" id="ARBA00022723"/>
    </source>
</evidence>
<dbReference type="Pfam" id="PF02130">
    <property type="entry name" value="YbeY"/>
    <property type="match status" value="1"/>
</dbReference>
<dbReference type="GO" id="GO:0004521">
    <property type="term" value="F:RNA endonuclease activity"/>
    <property type="evidence" value="ECO:0007669"/>
    <property type="project" value="UniProtKB-UniRule"/>
</dbReference>
<dbReference type="PANTHER" id="PTHR46986:SF1">
    <property type="entry name" value="ENDORIBONUCLEASE YBEY, CHLOROPLASTIC"/>
    <property type="match status" value="1"/>
</dbReference>
<dbReference type="GO" id="GO:0008270">
    <property type="term" value="F:zinc ion binding"/>
    <property type="evidence" value="ECO:0007669"/>
    <property type="project" value="UniProtKB-UniRule"/>
</dbReference>
<keyword evidence="7" id="KW-0963">Cytoplasm</keyword>
<dbReference type="GO" id="GO:0006364">
    <property type="term" value="P:rRNA processing"/>
    <property type="evidence" value="ECO:0007669"/>
    <property type="project" value="UniProtKB-UniRule"/>
</dbReference>
<reference evidence="8" key="1">
    <citation type="submission" date="2020-05" db="EMBL/GenBank/DDBJ databases">
        <title>Identification of trans-AT polyketide cluster in two marine bacteria, producers of a novel glutaramide-containing polyketide sesbanimide D and analogs.</title>
        <authorList>
            <person name="Kacar D."/>
            <person name="Rodriguez P."/>
            <person name="Canedo L."/>
            <person name="Gonzalez E."/>
            <person name="Galan B."/>
            <person name="De La Calle F."/>
            <person name="Garcia J.L."/>
        </authorList>
    </citation>
    <scope>NUCLEOTIDE SEQUENCE</scope>
    <source>
        <strain evidence="8">PHM038</strain>
    </source>
</reference>
<dbReference type="InterPro" id="IPR002036">
    <property type="entry name" value="YbeY"/>
</dbReference>
<evidence type="ECO:0000256" key="6">
    <source>
        <dbReference type="ARBA" id="ARBA00022833"/>
    </source>
</evidence>
<organism evidence="8 9">
    <name type="scientific">Roseibium aggregatum</name>
    <dbReference type="NCBI Taxonomy" id="187304"/>
    <lineage>
        <taxon>Bacteria</taxon>
        <taxon>Pseudomonadati</taxon>
        <taxon>Pseudomonadota</taxon>
        <taxon>Alphaproteobacteria</taxon>
        <taxon>Hyphomicrobiales</taxon>
        <taxon>Stappiaceae</taxon>
        <taxon>Roseibium</taxon>
    </lineage>
</organism>
<feature type="binding site" evidence="7">
    <location>
        <position position="136"/>
    </location>
    <ligand>
        <name>Zn(2+)</name>
        <dbReference type="ChEBI" id="CHEBI:29105"/>
        <note>catalytic</note>
    </ligand>
</feature>
<dbReference type="SUPFAM" id="SSF55486">
    <property type="entry name" value="Metalloproteases ('zincins'), catalytic domain"/>
    <property type="match status" value="1"/>
</dbReference>
<dbReference type="Proteomes" id="UP000598467">
    <property type="component" value="Unassembled WGS sequence"/>
</dbReference>
<evidence type="ECO:0000313" key="9">
    <source>
        <dbReference type="Proteomes" id="UP000598467"/>
    </source>
</evidence>
<evidence type="ECO:0000313" key="8">
    <source>
        <dbReference type="EMBL" id="MBD1548260.1"/>
    </source>
</evidence>
<keyword evidence="3 7" id="KW-0479">Metal-binding</keyword>
<dbReference type="HAMAP" id="MF_00009">
    <property type="entry name" value="Endoribonucl_YbeY"/>
    <property type="match status" value="1"/>
</dbReference>